<protein>
    <submittedName>
        <fullName evidence="2">Uncharacterized protein</fullName>
    </submittedName>
</protein>
<keyword evidence="3" id="KW-1185">Reference proteome</keyword>
<reference evidence="2" key="1">
    <citation type="submission" date="2020-07" db="EMBL/GenBank/DDBJ databases">
        <title>The High-quality genome of the commercially important snow crab, Chionoecetes opilio.</title>
        <authorList>
            <person name="Jeong J.-H."/>
            <person name="Ryu S."/>
        </authorList>
    </citation>
    <scope>NUCLEOTIDE SEQUENCE</scope>
    <source>
        <strain evidence="2">MADBK_172401_WGS</strain>
        <tissue evidence="2">Digestive gland</tissue>
    </source>
</reference>
<gene>
    <name evidence="2" type="ORF">GWK47_024226</name>
</gene>
<evidence type="ECO:0000256" key="1">
    <source>
        <dbReference type="SAM" id="SignalP"/>
    </source>
</evidence>
<name>A0A8J5BTE0_CHIOP</name>
<keyword evidence="1" id="KW-0732">Signal</keyword>
<evidence type="ECO:0000313" key="2">
    <source>
        <dbReference type="EMBL" id="KAG0706996.1"/>
    </source>
</evidence>
<sequence>MVALACVLVLPCSTPREPCRPGREFTLICGSKTSCVCLKPYGSERSSSLPWMLGSCRHYIPKIPSGTEEGQAQAVVEALDQRGITDMVAALSFDTAASNTGIRGGACVLIEQKIGRDLLHFGCRHHVMEIVLAASFKACMGVSSGPDVLLFKKFQAGWEFIDRGTCESGMTADVVRPRISAES</sequence>
<evidence type="ECO:0000313" key="3">
    <source>
        <dbReference type="Proteomes" id="UP000770661"/>
    </source>
</evidence>
<comment type="caution">
    <text evidence="2">The sequence shown here is derived from an EMBL/GenBank/DDBJ whole genome shotgun (WGS) entry which is preliminary data.</text>
</comment>
<organism evidence="2 3">
    <name type="scientific">Chionoecetes opilio</name>
    <name type="common">Atlantic snow crab</name>
    <name type="synonym">Cancer opilio</name>
    <dbReference type="NCBI Taxonomy" id="41210"/>
    <lineage>
        <taxon>Eukaryota</taxon>
        <taxon>Metazoa</taxon>
        <taxon>Ecdysozoa</taxon>
        <taxon>Arthropoda</taxon>
        <taxon>Crustacea</taxon>
        <taxon>Multicrustacea</taxon>
        <taxon>Malacostraca</taxon>
        <taxon>Eumalacostraca</taxon>
        <taxon>Eucarida</taxon>
        <taxon>Decapoda</taxon>
        <taxon>Pleocyemata</taxon>
        <taxon>Brachyura</taxon>
        <taxon>Eubrachyura</taxon>
        <taxon>Majoidea</taxon>
        <taxon>Majidae</taxon>
        <taxon>Chionoecetes</taxon>
    </lineage>
</organism>
<proteinExistence type="predicted"/>
<dbReference type="OrthoDB" id="10058715at2759"/>
<dbReference type="EMBL" id="JACEEZ010024891">
    <property type="protein sequence ID" value="KAG0706996.1"/>
    <property type="molecule type" value="Genomic_DNA"/>
</dbReference>
<feature type="signal peptide" evidence="1">
    <location>
        <begin position="1"/>
        <end position="15"/>
    </location>
</feature>
<accession>A0A8J5BTE0</accession>
<feature type="chain" id="PRO_5035299039" evidence="1">
    <location>
        <begin position="16"/>
        <end position="183"/>
    </location>
</feature>
<dbReference type="Proteomes" id="UP000770661">
    <property type="component" value="Unassembled WGS sequence"/>
</dbReference>
<dbReference type="AlphaFoldDB" id="A0A8J5BTE0"/>